<protein>
    <submittedName>
        <fullName evidence="1">Uncharacterized protein</fullName>
    </submittedName>
</protein>
<accession>A0A6J5M953</accession>
<sequence>MKRKELNKTRVELIRDTVVDHIAKKQPMNVRKLLDITVLLNRLLSDMEEDPGFESNVTATVDAPVKYHVKRKTKKNA</sequence>
<proteinExistence type="predicted"/>
<dbReference type="EMBL" id="LR796421">
    <property type="protein sequence ID" value="CAB4143228.1"/>
    <property type="molecule type" value="Genomic_DNA"/>
</dbReference>
<name>A0A6J5M953_9CAUD</name>
<evidence type="ECO:0000313" key="1">
    <source>
        <dbReference type="EMBL" id="CAB4143228.1"/>
    </source>
</evidence>
<gene>
    <name evidence="1" type="ORF">UFOVP450_90</name>
</gene>
<reference evidence="1" key="1">
    <citation type="submission" date="2020-04" db="EMBL/GenBank/DDBJ databases">
        <authorList>
            <person name="Chiriac C."/>
            <person name="Salcher M."/>
            <person name="Ghai R."/>
            <person name="Kavagutti S V."/>
        </authorList>
    </citation>
    <scope>NUCLEOTIDE SEQUENCE</scope>
</reference>
<organism evidence="1">
    <name type="scientific">uncultured Caudovirales phage</name>
    <dbReference type="NCBI Taxonomy" id="2100421"/>
    <lineage>
        <taxon>Viruses</taxon>
        <taxon>Duplodnaviria</taxon>
        <taxon>Heunggongvirae</taxon>
        <taxon>Uroviricota</taxon>
        <taxon>Caudoviricetes</taxon>
        <taxon>Peduoviridae</taxon>
        <taxon>Maltschvirus</taxon>
        <taxon>Maltschvirus maltsch</taxon>
    </lineage>
</organism>